<dbReference type="CDD" id="cd02440">
    <property type="entry name" value="AdoMet_MTases"/>
    <property type="match status" value="1"/>
</dbReference>
<dbReference type="Pfam" id="PF13649">
    <property type="entry name" value="Methyltransf_25"/>
    <property type="match status" value="1"/>
</dbReference>
<keyword evidence="3" id="KW-0808">Transferase</keyword>
<reference evidence="5 6" key="1">
    <citation type="submission" date="2020-04" db="EMBL/GenBank/DDBJ databases">
        <title>Perkinsus chesapeaki whole genome sequence.</title>
        <authorList>
            <person name="Bogema D.R."/>
        </authorList>
    </citation>
    <scope>NUCLEOTIDE SEQUENCE [LARGE SCALE GENOMIC DNA]</scope>
    <source>
        <strain evidence="5">ATCC PRA-425</strain>
    </source>
</reference>
<comment type="caution">
    <text evidence="5">The sequence shown here is derived from an EMBL/GenBank/DDBJ whole genome shotgun (WGS) entry which is preliminary data.</text>
</comment>
<evidence type="ECO:0000259" key="4">
    <source>
        <dbReference type="Pfam" id="PF13649"/>
    </source>
</evidence>
<dbReference type="InterPro" id="IPR029063">
    <property type="entry name" value="SAM-dependent_MTases_sf"/>
</dbReference>
<accession>A0A7J6KW30</accession>
<evidence type="ECO:0000313" key="5">
    <source>
        <dbReference type="EMBL" id="KAF4650801.1"/>
    </source>
</evidence>
<comment type="similarity">
    <text evidence="1">Belongs to the methyltransferase superfamily.</text>
</comment>
<dbReference type="GO" id="GO:0032259">
    <property type="term" value="P:methylation"/>
    <property type="evidence" value="ECO:0007669"/>
    <property type="project" value="UniProtKB-KW"/>
</dbReference>
<dbReference type="GO" id="GO:0008168">
    <property type="term" value="F:methyltransferase activity"/>
    <property type="evidence" value="ECO:0007669"/>
    <property type="project" value="UniProtKB-KW"/>
</dbReference>
<evidence type="ECO:0000313" key="6">
    <source>
        <dbReference type="Proteomes" id="UP000591131"/>
    </source>
</evidence>
<dbReference type="EMBL" id="JAAPAO010001177">
    <property type="protein sequence ID" value="KAF4650801.1"/>
    <property type="molecule type" value="Genomic_DNA"/>
</dbReference>
<dbReference type="Proteomes" id="UP000591131">
    <property type="component" value="Unassembled WGS sequence"/>
</dbReference>
<keyword evidence="2" id="KW-0489">Methyltransferase</keyword>
<dbReference type="InterPro" id="IPR051419">
    <property type="entry name" value="Lys/N-term_MeTrsfase_sf"/>
</dbReference>
<name>A0A7J6KW30_PERCH</name>
<evidence type="ECO:0000256" key="3">
    <source>
        <dbReference type="ARBA" id="ARBA00022679"/>
    </source>
</evidence>
<sequence length="234" mass="26360">MESNAPSTYPRECYADAKFWDDRFSEEIGQQYVTASELSDFSSIHTGSDIANSLWLQTREVLRLVLMIGCGNSRLPEELVKEHGFRHVCCIDLSTVAIEGMAKYYMEDAELRTKLEWLNVDATKMGAYFNGRRFDLIIEKGTLDAMMCSSSTEAAVAMLNEIPKVIEPNKGCCMLVSHNRKRDSLLLSHDVSLRVRAVRRGELSSQSMLVNILRSKLGNEYEYIKAADIGLDGL</sequence>
<dbReference type="SUPFAM" id="SSF53335">
    <property type="entry name" value="S-adenosyl-L-methionine-dependent methyltransferases"/>
    <property type="match status" value="1"/>
</dbReference>
<dbReference type="PANTHER" id="PTHR12176">
    <property type="entry name" value="SAM-DEPENDENT METHYLTRANSFERASE SUPERFAMILY PROTEIN"/>
    <property type="match status" value="1"/>
</dbReference>
<dbReference type="OrthoDB" id="411785at2759"/>
<proteinExistence type="inferred from homology"/>
<keyword evidence="6" id="KW-1185">Reference proteome</keyword>
<dbReference type="Gene3D" id="3.40.50.150">
    <property type="entry name" value="Vaccinia Virus protein VP39"/>
    <property type="match status" value="1"/>
</dbReference>
<dbReference type="AlphaFoldDB" id="A0A7J6KW30"/>
<gene>
    <name evidence="5" type="ORF">FOL47_000844</name>
</gene>
<dbReference type="InterPro" id="IPR041698">
    <property type="entry name" value="Methyltransf_25"/>
</dbReference>
<feature type="domain" description="Methyltransferase" evidence="4">
    <location>
        <begin position="65"/>
        <end position="168"/>
    </location>
</feature>
<protein>
    <recommendedName>
        <fullName evidence="4">Methyltransferase domain-containing protein</fullName>
    </recommendedName>
</protein>
<evidence type="ECO:0000256" key="2">
    <source>
        <dbReference type="ARBA" id="ARBA00022603"/>
    </source>
</evidence>
<organism evidence="5 6">
    <name type="scientific">Perkinsus chesapeaki</name>
    <name type="common">Clam parasite</name>
    <name type="synonym">Perkinsus andrewsi</name>
    <dbReference type="NCBI Taxonomy" id="330153"/>
    <lineage>
        <taxon>Eukaryota</taxon>
        <taxon>Sar</taxon>
        <taxon>Alveolata</taxon>
        <taxon>Perkinsozoa</taxon>
        <taxon>Perkinsea</taxon>
        <taxon>Perkinsida</taxon>
        <taxon>Perkinsidae</taxon>
        <taxon>Perkinsus</taxon>
    </lineage>
</organism>
<evidence type="ECO:0000256" key="1">
    <source>
        <dbReference type="ARBA" id="ARBA00008361"/>
    </source>
</evidence>